<reference evidence="5 6" key="1">
    <citation type="submission" date="2024-01" db="EMBL/GenBank/DDBJ databases">
        <title>A draft genome for a cacao thread blight-causing isolate of Paramarasmius palmivorus.</title>
        <authorList>
            <person name="Baruah I.K."/>
            <person name="Bukari Y."/>
            <person name="Amoako-Attah I."/>
            <person name="Meinhardt L.W."/>
            <person name="Bailey B.A."/>
            <person name="Cohen S.P."/>
        </authorList>
    </citation>
    <scope>NUCLEOTIDE SEQUENCE [LARGE SCALE GENOMIC DNA]</scope>
    <source>
        <strain evidence="5 6">GH-12</strain>
    </source>
</reference>
<feature type="domain" description="O-methyltransferase C-terminal" evidence="4">
    <location>
        <begin position="5"/>
        <end position="155"/>
    </location>
</feature>
<dbReference type="Gene3D" id="3.40.50.150">
    <property type="entry name" value="Vaccinia Virus protein VP39"/>
    <property type="match status" value="1"/>
</dbReference>
<dbReference type="PROSITE" id="PS51683">
    <property type="entry name" value="SAM_OMT_II"/>
    <property type="match status" value="1"/>
</dbReference>
<name>A0AAW0B5C3_9AGAR</name>
<dbReference type="Pfam" id="PF00891">
    <property type="entry name" value="Methyltransf_2"/>
    <property type="match status" value="1"/>
</dbReference>
<organism evidence="5 6">
    <name type="scientific">Paramarasmius palmivorus</name>
    <dbReference type="NCBI Taxonomy" id="297713"/>
    <lineage>
        <taxon>Eukaryota</taxon>
        <taxon>Fungi</taxon>
        <taxon>Dikarya</taxon>
        <taxon>Basidiomycota</taxon>
        <taxon>Agaricomycotina</taxon>
        <taxon>Agaricomycetes</taxon>
        <taxon>Agaricomycetidae</taxon>
        <taxon>Agaricales</taxon>
        <taxon>Marasmiineae</taxon>
        <taxon>Marasmiaceae</taxon>
        <taxon>Paramarasmius</taxon>
    </lineage>
</organism>
<dbReference type="EMBL" id="JAYKXP010000173">
    <property type="protein sequence ID" value="KAK7021284.1"/>
    <property type="molecule type" value="Genomic_DNA"/>
</dbReference>
<keyword evidence="2" id="KW-0808">Transferase</keyword>
<dbReference type="GO" id="GO:0008171">
    <property type="term" value="F:O-methyltransferase activity"/>
    <property type="evidence" value="ECO:0007669"/>
    <property type="project" value="InterPro"/>
</dbReference>
<keyword evidence="1" id="KW-0489">Methyltransferase</keyword>
<evidence type="ECO:0000313" key="5">
    <source>
        <dbReference type="EMBL" id="KAK7021284.1"/>
    </source>
</evidence>
<accession>A0AAW0B5C3</accession>
<gene>
    <name evidence="5" type="ORF">VNI00_017459</name>
</gene>
<dbReference type="InterPro" id="IPR016461">
    <property type="entry name" value="COMT-like"/>
</dbReference>
<evidence type="ECO:0000313" key="6">
    <source>
        <dbReference type="Proteomes" id="UP001383192"/>
    </source>
</evidence>
<protein>
    <recommendedName>
        <fullName evidence="4">O-methyltransferase C-terminal domain-containing protein</fullName>
    </recommendedName>
</protein>
<evidence type="ECO:0000256" key="2">
    <source>
        <dbReference type="ARBA" id="ARBA00022679"/>
    </source>
</evidence>
<dbReference type="Proteomes" id="UP001383192">
    <property type="component" value="Unassembled WGS sequence"/>
</dbReference>
<evidence type="ECO:0000256" key="1">
    <source>
        <dbReference type="ARBA" id="ARBA00022603"/>
    </source>
</evidence>
<keyword evidence="3" id="KW-0949">S-adenosyl-L-methionine</keyword>
<dbReference type="InterPro" id="IPR029063">
    <property type="entry name" value="SAM-dependent_MTases_sf"/>
</dbReference>
<dbReference type="InterPro" id="IPR001077">
    <property type="entry name" value="COMT_C"/>
</dbReference>
<evidence type="ECO:0000256" key="3">
    <source>
        <dbReference type="ARBA" id="ARBA00022691"/>
    </source>
</evidence>
<evidence type="ECO:0000259" key="4">
    <source>
        <dbReference type="Pfam" id="PF00891"/>
    </source>
</evidence>
<dbReference type="AlphaFoldDB" id="A0AAW0B5C3"/>
<dbReference type="SUPFAM" id="SSF53335">
    <property type="entry name" value="S-adenosyl-L-methionine-dependent methyltransferases"/>
    <property type="match status" value="1"/>
</dbReference>
<dbReference type="PANTHER" id="PTHR43712">
    <property type="entry name" value="PUTATIVE (AFU_ORTHOLOGUE AFUA_4G14580)-RELATED"/>
    <property type="match status" value="1"/>
</dbReference>
<dbReference type="GO" id="GO:0032259">
    <property type="term" value="P:methylation"/>
    <property type="evidence" value="ECO:0007669"/>
    <property type="project" value="UniProtKB-KW"/>
</dbReference>
<proteinExistence type="predicted"/>
<dbReference type="PANTHER" id="PTHR43712:SF2">
    <property type="entry name" value="O-METHYLTRANSFERASE CICE"/>
    <property type="match status" value="1"/>
</dbReference>
<sequence length="202" mass="22967">MNPIKRYPHLKLVIQDQPAVVQIARKALRIELQLVLGRQISRGLENGRVDFVSINFLQDAPVEGCDIYYLKNVLHDWTNTECVTILKNIRRAMKRGSRVIIQEIVIPEALNSNEINTTSEAHLPSWGQSEVNMYEFDILMMECYNAKERTLEEFIHLGYAPLVLDIVVLTIHNAVNSSAQSGLQFNEIYPAGDMALVEFSPV</sequence>
<keyword evidence="6" id="KW-1185">Reference proteome</keyword>
<comment type="caution">
    <text evidence="5">The sequence shown here is derived from an EMBL/GenBank/DDBJ whole genome shotgun (WGS) entry which is preliminary data.</text>
</comment>